<reference evidence="1 2" key="1">
    <citation type="submission" date="2018-08" db="EMBL/GenBank/DDBJ databases">
        <title>A genome reference for cultivated species of the human gut microbiota.</title>
        <authorList>
            <person name="Zou Y."/>
            <person name="Xue W."/>
            <person name="Luo G."/>
        </authorList>
    </citation>
    <scope>NUCLEOTIDE SEQUENCE [LARGE SCALE GENOMIC DNA]</scope>
    <source>
        <strain evidence="1 2">AM42-38</strain>
    </source>
</reference>
<evidence type="ECO:0000313" key="2">
    <source>
        <dbReference type="Proteomes" id="UP000283855"/>
    </source>
</evidence>
<protein>
    <recommendedName>
        <fullName evidence="3">CMP/dCMP-type deaminase domain-containing protein</fullName>
    </recommendedName>
</protein>
<dbReference type="AlphaFoldDB" id="A0A413T172"/>
<dbReference type="GO" id="GO:0008270">
    <property type="term" value="F:zinc ion binding"/>
    <property type="evidence" value="ECO:0007669"/>
    <property type="project" value="InterPro"/>
</dbReference>
<name>A0A413T172_9BACT</name>
<proteinExistence type="predicted"/>
<dbReference type="GO" id="GO:0016787">
    <property type="term" value="F:hydrolase activity"/>
    <property type="evidence" value="ECO:0007669"/>
    <property type="project" value="InterPro"/>
</dbReference>
<accession>A0A413T172</accession>
<comment type="caution">
    <text evidence="1">The sequence shown here is derived from an EMBL/GenBank/DDBJ whole genome shotgun (WGS) entry which is preliminary data.</text>
</comment>
<dbReference type="PROSITE" id="PS00903">
    <property type="entry name" value="CYT_DCMP_DEAMINASES_1"/>
    <property type="match status" value="1"/>
</dbReference>
<dbReference type="Pfam" id="PF14441">
    <property type="entry name" value="OTT_1508_deam"/>
    <property type="match status" value="1"/>
</dbReference>
<evidence type="ECO:0000313" key="1">
    <source>
        <dbReference type="EMBL" id="RHA76531.1"/>
    </source>
</evidence>
<dbReference type="InterPro" id="IPR027796">
    <property type="entry name" value="OTT_1508_deam-like"/>
</dbReference>
<dbReference type="InterPro" id="IPR016192">
    <property type="entry name" value="APOBEC/CMP_deaminase_Zn-bd"/>
</dbReference>
<organism evidence="1 2">
    <name type="scientific">Phocaeicola coprophilus</name>
    <dbReference type="NCBI Taxonomy" id="387090"/>
    <lineage>
        <taxon>Bacteria</taxon>
        <taxon>Pseudomonadati</taxon>
        <taxon>Bacteroidota</taxon>
        <taxon>Bacteroidia</taxon>
        <taxon>Bacteroidales</taxon>
        <taxon>Bacteroidaceae</taxon>
        <taxon>Phocaeicola</taxon>
    </lineage>
</organism>
<dbReference type="EMBL" id="QSFT01000010">
    <property type="protein sequence ID" value="RHA76531.1"/>
    <property type="molecule type" value="Genomic_DNA"/>
</dbReference>
<gene>
    <name evidence="1" type="ORF">DW921_06440</name>
</gene>
<sequence>MHAEMQLIKELSESSLLDKVTYIGVSKPCCKHCKEVLDGCQIDYLHYHTDAVLYWEAPW</sequence>
<dbReference type="Proteomes" id="UP000283855">
    <property type="component" value="Unassembled WGS sequence"/>
</dbReference>
<evidence type="ECO:0008006" key="3">
    <source>
        <dbReference type="Google" id="ProtNLM"/>
    </source>
</evidence>